<name>A0AAQ3PV17_PASNO</name>
<feature type="non-terminal residue" evidence="3">
    <location>
        <position position="636"/>
    </location>
</feature>
<dbReference type="InterPro" id="IPR055290">
    <property type="entry name" value="At3g26010-like"/>
</dbReference>
<dbReference type="InterPro" id="IPR001810">
    <property type="entry name" value="F-box_dom"/>
</dbReference>
<sequence>WAKFWQRPVLEGLPPKVSSIRSRRPHHRDCQSPTSSSTITGRRPPCSPTPNFSGGSDMDCPNPKRRAAQGLPEDVILEILERLPARSIHRIKCVSRRWCDLIADPVNRKSHGAADSTFITLHGATAAPPIFDTSFSFLTKQPENKNKNISTCMGNAFVNGVLHFVVFGRLIGLGCQGKTCRVIRWPADKHGRLNPLFIGQSQGRLYCICGYKGEGFYQSGISVWVLETQEWVLKHNVSFLEMFGKEEEDRVQFAYNVVAIHPDCDWVFLVQNCSRELIAYGMDNKKPNNEYRKHLLIDYVTSIFHSEMRDKEAPQRKATERMVLGRQRSGRPRGRCASTAPGIVPSPAEASDFTPFLVSKLLYACNGLLLFGHGTHRAIDCRLGYIVCNPAIEQWLAVAGCPSPISPRYCTPAYIVFDPSVSPHFRLFYLRKNGGSMEVHTYSSESGVWTSCTVRHEAMTRGAGNVWVQRFKTFMGNAFVNGMLHFVVFNRIIGLGWDGKACRIINWPPADDTACFLGQSEGCLYCISGYPGENEDVGQDGISVYWVLQNDDNDAQECWVLKHKASFLELFGRKECRVDFDYNVVAVHPDCSWSCRFFLVSAHEFRCGEYSRTYVQLESDLQACMEELATSWETGN</sequence>
<dbReference type="PANTHER" id="PTHR35546">
    <property type="entry name" value="F-BOX PROTEIN INTERACTION DOMAIN PROTEIN-RELATED"/>
    <property type="match status" value="1"/>
</dbReference>
<dbReference type="EMBL" id="CP144745">
    <property type="protein sequence ID" value="WVZ54418.1"/>
    <property type="molecule type" value="Genomic_DNA"/>
</dbReference>
<dbReference type="SMART" id="SM00256">
    <property type="entry name" value="FBOX"/>
    <property type="match status" value="1"/>
</dbReference>
<organism evidence="3 4">
    <name type="scientific">Paspalum notatum var. saurae</name>
    <dbReference type="NCBI Taxonomy" id="547442"/>
    <lineage>
        <taxon>Eukaryota</taxon>
        <taxon>Viridiplantae</taxon>
        <taxon>Streptophyta</taxon>
        <taxon>Embryophyta</taxon>
        <taxon>Tracheophyta</taxon>
        <taxon>Spermatophyta</taxon>
        <taxon>Magnoliopsida</taxon>
        <taxon>Liliopsida</taxon>
        <taxon>Poales</taxon>
        <taxon>Poaceae</taxon>
        <taxon>PACMAD clade</taxon>
        <taxon>Panicoideae</taxon>
        <taxon>Andropogonodae</taxon>
        <taxon>Paspaleae</taxon>
        <taxon>Paspalinae</taxon>
        <taxon>Paspalum</taxon>
    </lineage>
</organism>
<dbReference type="AlphaFoldDB" id="A0AAQ3PV17"/>
<feature type="non-terminal residue" evidence="3">
    <location>
        <position position="1"/>
    </location>
</feature>
<dbReference type="Pfam" id="PF00646">
    <property type="entry name" value="F-box"/>
    <property type="match status" value="1"/>
</dbReference>
<dbReference type="InterPro" id="IPR011043">
    <property type="entry name" value="Gal_Oxase/kelch_b-propeller"/>
</dbReference>
<feature type="compositionally biased region" description="Polar residues" evidence="1">
    <location>
        <begin position="31"/>
        <end position="40"/>
    </location>
</feature>
<reference evidence="3 4" key="1">
    <citation type="submission" date="2024-02" db="EMBL/GenBank/DDBJ databases">
        <title>High-quality chromosome-scale genome assembly of Pensacola bahiagrass (Paspalum notatum Flugge var. saurae).</title>
        <authorList>
            <person name="Vega J.M."/>
            <person name="Podio M."/>
            <person name="Orjuela J."/>
            <person name="Siena L.A."/>
            <person name="Pessino S.C."/>
            <person name="Combes M.C."/>
            <person name="Mariac C."/>
            <person name="Albertini E."/>
            <person name="Pupilli F."/>
            <person name="Ortiz J.P.A."/>
            <person name="Leblanc O."/>
        </authorList>
    </citation>
    <scope>NUCLEOTIDE SEQUENCE [LARGE SCALE GENOMIC DNA]</scope>
    <source>
        <strain evidence="3">R1</strain>
        <tissue evidence="3">Leaf</tissue>
    </source>
</reference>
<dbReference type="InterPro" id="IPR036047">
    <property type="entry name" value="F-box-like_dom_sf"/>
</dbReference>
<evidence type="ECO:0000313" key="4">
    <source>
        <dbReference type="Proteomes" id="UP001341281"/>
    </source>
</evidence>
<evidence type="ECO:0000259" key="2">
    <source>
        <dbReference type="PROSITE" id="PS50181"/>
    </source>
</evidence>
<proteinExistence type="predicted"/>
<feature type="region of interest" description="Disordered" evidence="1">
    <location>
        <begin position="15"/>
        <end position="67"/>
    </location>
</feature>
<dbReference type="Proteomes" id="UP001341281">
    <property type="component" value="Chromosome 01"/>
</dbReference>
<dbReference type="PANTHER" id="PTHR35546:SF106">
    <property type="entry name" value="DUF1618 DOMAIN-CONTAINING PROTEIN"/>
    <property type="match status" value="1"/>
</dbReference>
<keyword evidence="4" id="KW-1185">Reference proteome</keyword>
<evidence type="ECO:0000256" key="1">
    <source>
        <dbReference type="SAM" id="MobiDB-lite"/>
    </source>
</evidence>
<accession>A0AAQ3PV17</accession>
<protein>
    <recommendedName>
        <fullName evidence="2">F-box domain-containing protein</fullName>
    </recommendedName>
</protein>
<dbReference type="Gene3D" id="1.20.1280.50">
    <property type="match status" value="1"/>
</dbReference>
<dbReference type="SUPFAM" id="SSF81383">
    <property type="entry name" value="F-box domain"/>
    <property type="match status" value="1"/>
</dbReference>
<evidence type="ECO:0000313" key="3">
    <source>
        <dbReference type="EMBL" id="WVZ54418.1"/>
    </source>
</evidence>
<gene>
    <name evidence="3" type="ORF">U9M48_005214</name>
</gene>
<feature type="domain" description="F-box" evidence="2">
    <location>
        <begin position="65"/>
        <end position="121"/>
    </location>
</feature>
<dbReference type="PROSITE" id="PS50181">
    <property type="entry name" value="FBOX"/>
    <property type="match status" value="1"/>
</dbReference>
<dbReference type="SUPFAM" id="SSF50965">
    <property type="entry name" value="Galactose oxidase, central domain"/>
    <property type="match status" value="1"/>
</dbReference>